<dbReference type="SMART" id="SM00382">
    <property type="entry name" value="AAA"/>
    <property type="match status" value="2"/>
</dbReference>
<dbReference type="PANTHER" id="PTHR19211:SF14">
    <property type="entry name" value="ATP-BINDING CASSETTE SUB-FAMILY F MEMBER 1"/>
    <property type="match status" value="1"/>
</dbReference>
<dbReference type="Proteomes" id="UP000031928">
    <property type="component" value="Chromosome"/>
</dbReference>
<keyword evidence="1" id="KW-0677">Repeat</keyword>
<name>A0A0B6TFN3_9CORY</name>
<keyword evidence="2" id="KW-0547">Nucleotide-binding</keyword>
<keyword evidence="7" id="KW-1185">Reference proteome</keyword>
<reference evidence="6 7" key="1">
    <citation type="submission" date="2014-05" db="EMBL/GenBank/DDBJ databases">
        <title>Complete genome sequence of Corynebacterium marinum DSM 44953.</title>
        <authorList>
            <person name="Schaffert L."/>
            <person name="Albersmeier A."/>
            <person name="Kalinowski J."/>
            <person name="Ruckert C."/>
        </authorList>
    </citation>
    <scope>NUCLEOTIDE SEQUENCE [LARGE SCALE GENOMIC DNA]</scope>
    <source>
        <strain evidence="6 7">DSM 44953</strain>
    </source>
</reference>
<dbReference type="STRING" id="1224162.B840_05915"/>
<feature type="region of interest" description="Disordered" evidence="4">
    <location>
        <begin position="399"/>
        <end position="424"/>
    </location>
</feature>
<organism evidence="6 7">
    <name type="scientific">Corynebacterium marinum DSM 44953</name>
    <dbReference type="NCBI Taxonomy" id="1224162"/>
    <lineage>
        <taxon>Bacteria</taxon>
        <taxon>Bacillati</taxon>
        <taxon>Actinomycetota</taxon>
        <taxon>Actinomycetes</taxon>
        <taxon>Mycobacteriales</taxon>
        <taxon>Corynebacteriaceae</taxon>
        <taxon>Corynebacterium</taxon>
    </lineage>
</organism>
<sequence length="506" mass="54728">MNSPLPARHRAQLVADDVSVTLGTRKIFTHLSLSLSPGDRVFVVGENGRGKTTLLNTLVGRILPDSGRITRHGSIAIADQQMPAGDGRTVGDAVRETIRPAEQALERLDDALITIESDPEEYEAALDDAELLDAWDARRRVRSALAALNADFGDDVALDTLSVGQRYRVRLACLLGGHQDHLLLDEPTNHLDHAGLAFLTAQLSQRPGSVLIVSHDRALLSDLATTVIDLDPTPDGLPRTWGNGYEGYRHGRAALEQAWAEEYAAQTARQAQLRSDLEQAQARLSAGWRPPKGTGKHARQSHAPSVVQAVRRRQEALEASAVTLPPPPPQFVFPRLPARAGHTYLRAECISVAGRLRSPVDLTVRGGDRLVITGPNGAGKSTLLDVLTGRLAATTGSLAVPDPTRIGRLSQESEDDAAPLSTGQRRRRDIARLLATGPAVLLLDEPTNHLSIDAVARLTRALEETSAAVVLVTHDRQMLRDTAHWPRLKIRPWGALPATPGGDSRR</sequence>
<dbReference type="InterPro" id="IPR050611">
    <property type="entry name" value="ABCF"/>
</dbReference>
<dbReference type="InterPro" id="IPR027417">
    <property type="entry name" value="P-loop_NTPase"/>
</dbReference>
<evidence type="ECO:0000256" key="3">
    <source>
        <dbReference type="ARBA" id="ARBA00022840"/>
    </source>
</evidence>
<dbReference type="Gene3D" id="3.40.50.300">
    <property type="entry name" value="P-loop containing nucleotide triphosphate hydrolases"/>
    <property type="match status" value="3"/>
</dbReference>
<dbReference type="PROSITE" id="PS50893">
    <property type="entry name" value="ABC_TRANSPORTER_2"/>
    <property type="match status" value="1"/>
</dbReference>
<dbReference type="RefSeq" id="WP_042621367.1">
    <property type="nucleotide sequence ID" value="NZ_CP007790.1"/>
</dbReference>
<feature type="domain" description="ABC transporter" evidence="5">
    <location>
        <begin position="13"/>
        <end position="260"/>
    </location>
</feature>
<evidence type="ECO:0000313" key="7">
    <source>
        <dbReference type="Proteomes" id="UP000031928"/>
    </source>
</evidence>
<evidence type="ECO:0000256" key="1">
    <source>
        <dbReference type="ARBA" id="ARBA00022737"/>
    </source>
</evidence>
<evidence type="ECO:0000313" key="6">
    <source>
        <dbReference type="EMBL" id="AJK68792.1"/>
    </source>
</evidence>
<evidence type="ECO:0000259" key="5">
    <source>
        <dbReference type="PROSITE" id="PS50893"/>
    </source>
</evidence>
<accession>A0A0B6TFN3</accession>
<dbReference type="SUPFAM" id="SSF52540">
    <property type="entry name" value="P-loop containing nucleoside triphosphate hydrolases"/>
    <property type="match status" value="2"/>
</dbReference>
<dbReference type="AlphaFoldDB" id="A0A0B6TFN3"/>
<dbReference type="InterPro" id="IPR003593">
    <property type="entry name" value="AAA+_ATPase"/>
</dbReference>
<dbReference type="GO" id="GO:0016887">
    <property type="term" value="F:ATP hydrolysis activity"/>
    <property type="evidence" value="ECO:0007669"/>
    <property type="project" value="InterPro"/>
</dbReference>
<dbReference type="EMBL" id="CP007790">
    <property type="protein sequence ID" value="AJK68792.1"/>
    <property type="molecule type" value="Genomic_DNA"/>
</dbReference>
<dbReference type="HOGENOM" id="CLU_000604_36_0_11"/>
<dbReference type="CDD" id="cd03221">
    <property type="entry name" value="ABCF_EF-3"/>
    <property type="match status" value="2"/>
</dbReference>
<keyword evidence="3" id="KW-0067">ATP-binding</keyword>
<dbReference type="Pfam" id="PF00005">
    <property type="entry name" value="ABC_tran"/>
    <property type="match status" value="3"/>
</dbReference>
<dbReference type="GO" id="GO:0005524">
    <property type="term" value="F:ATP binding"/>
    <property type="evidence" value="ECO:0007669"/>
    <property type="project" value="UniProtKB-KW"/>
</dbReference>
<dbReference type="KEGG" id="cmq:B840_05915"/>
<dbReference type="OrthoDB" id="3239744at2"/>
<dbReference type="InterPro" id="IPR003439">
    <property type="entry name" value="ABC_transporter-like_ATP-bd"/>
</dbReference>
<evidence type="ECO:0000256" key="4">
    <source>
        <dbReference type="SAM" id="MobiDB-lite"/>
    </source>
</evidence>
<proteinExistence type="predicted"/>
<dbReference type="FunFam" id="3.40.50.300:FF:000011">
    <property type="entry name" value="Putative ABC transporter ATP-binding component"/>
    <property type="match status" value="1"/>
</dbReference>
<protein>
    <submittedName>
        <fullName evidence="6">ABC transporter related protein</fullName>
    </submittedName>
</protein>
<dbReference type="PANTHER" id="PTHR19211">
    <property type="entry name" value="ATP-BINDING TRANSPORT PROTEIN-RELATED"/>
    <property type="match status" value="1"/>
</dbReference>
<gene>
    <name evidence="6" type="ORF">B840_05915</name>
</gene>
<evidence type="ECO:0000256" key="2">
    <source>
        <dbReference type="ARBA" id="ARBA00022741"/>
    </source>
</evidence>